<evidence type="ECO:0000256" key="1">
    <source>
        <dbReference type="ARBA" id="ARBA00022679"/>
    </source>
</evidence>
<comment type="caution">
    <text evidence="4">The sequence shown here is derived from an EMBL/GenBank/DDBJ whole genome shotgun (WGS) entry which is preliminary data.</text>
</comment>
<dbReference type="PANTHER" id="PTHR10434">
    <property type="entry name" value="1-ACYL-SN-GLYCEROL-3-PHOSPHATE ACYLTRANSFERASE"/>
    <property type="match status" value="1"/>
</dbReference>
<dbReference type="AlphaFoldDB" id="X1BHS6"/>
<accession>X1BHS6</accession>
<protein>
    <recommendedName>
        <fullName evidence="3">Phospholipid/glycerol acyltransferase domain-containing protein</fullName>
    </recommendedName>
</protein>
<evidence type="ECO:0000259" key="3">
    <source>
        <dbReference type="SMART" id="SM00563"/>
    </source>
</evidence>
<sequence>MTGLENIPKSGPALLVSNHLGDADLILGFAYTQQIVEPFAKIELYDIPLLGWILDTYGVIWVRRGQPDRRALRVVMEAMKQGRMVGIAPEGRESLTGTLEEGTGGAAYIALKNGVMIIPITFTGTENNRVFRNMKRLHRTDVSVTIGTPFRLDQLPDKRAAIRAGTEKIMHTLAQQLPPEYRGVYEIETK</sequence>
<organism evidence="4">
    <name type="scientific">marine sediment metagenome</name>
    <dbReference type="NCBI Taxonomy" id="412755"/>
    <lineage>
        <taxon>unclassified sequences</taxon>
        <taxon>metagenomes</taxon>
        <taxon>ecological metagenomes</taxon>
    </lineage>
</organism>
<dbReference type="PANTHER" id="PTHR10434:SF11">
    <property type="entry name" value="1-ACYL-SN-GLYCEROL-3-PHOSPHATE ACYLTRANSFERASE"/>
    <property type="match status" value="1"/>
</dbReference>
<dbReference type="SUPFAM" id="SSF69593">
    <property type="entry name" value="Glycerol-3-phosphate (1)-acyltransferase"/>
    <property type="match status" value="1"/>
</dbReference>
<dbReference type="EMBL" id="BART01004507">
    <property type="protein sequence ID" value="GAG71606.1"/>
    <property type="molecule type" value="Genomic_DNA"/>
</dbReference>
<dbReference type="InterPro" id="IPR002123">
    <property type="entry name" value="Plipid/glycerol_acylTrfase"/>
</dbReference>
<proteinExistence type="predicted"/>
<reference evidence="4" key="1">
    <citation type="journal article" date="2014" name="Front. Microbiol.">
        <title>High frequency of phylogenetically diverse reductive dehalogenase-homologous genes in deep subseafloor sedimentary metagenomes.</title>
        <authorList>
            <person name="Kawai M."/>
            <person name="Futagami T."/>
            <person name="Toyoda A."/>
            <person name="Takaki Y."/>
            <person name="Nishi S."/>
            <person name="Hori S."/>
            <person name="Arai W."/>
            <person name="Tsubouchi T."/>
            <person name="Morono Y."/>
            <person name="Uchiyama I."/>
            <person name="Ito T."/>
            <person name="Fujiyama A."/>
            <person name="Inagaki F."/>
            <person name="Takami H."/>
        </authorList>
    </citation>
    <scope>NUCLEOTIDE SEQUENCE</scope>
    <source>
        <strain evidence="4">Expedition CK06-06</strain>
    </source>
</reference>
<name>X1BHS6_9ZZZZ</name>
<evidence type="ECO:0000313" key="4">
    <source>
        <dbReference type="EMBL" id="GAG71606.1"/>
    </source>
</evidence>
<keyword evidence="1" id="KW-0808">Transferase</keyword>
<dbReference type="CDD" id="cd07989">
    <property type="entry name" value="LPLAT_AGPAT-like"/>
    <property type="match status" value="1"/>
</dbReference>
<dbReference type="GO" id="GO:0003841">
    <property type="term" value="F:1-acylglycerol-3-phosphate O-acyltransferase activity"/>
    <property type="evidence" value="ECO:0007669"/>
    <property type="project" value="TreeGrafter"/>
</dbReference>
<dbReference type="SMART" id="SM00563">
    <property type="entry name" value="PlsC"/>
    <property type="match status" value="1"/>
</dbReference>
<dbReference type="Pfam" id="PF01553">
    <property type="entry name" value="Acyltransferase"/>
    <property type="match status" value="1"/>
</dbReference>
<dbReference type="GO" id="GO:0006654">
    <property type="term" value="P:phosphatidic acid biosynthetic process"/>
    <property type="evidence" value="ECO:0007669"/>
    <property type="project" value="TreeGrafter"/>
</dbReference>
<evidence type="ECO:0000256" key="2">
    <source>
        <dbReference type="ARBA" id="ARBA00023315"/>
    </source>
</evidence>
<feature type="domain" description="Phospholipid/glycerol acyltransferase" evidence="3">
    <location>
        <begin position="13"/>
        <end position="125"/>
    </location>
</feature>
<keyword evidence="2" id="KW-0012">Acyltransferase</keyword>
<gene>
    <name evidence="4" type="ORF">S01H4_11256</name>
</gene>